<evidence type="ECO:0000256" key="1">
    <source>
        <dbReference type="ARBA" id="ARBA00004651"/>
    </source>
</evidence>
<feature type="transmembrane region" description="Helical" evidence="6">
    <location>
        <begin position="232"/>
        <end position="251"/>
    </location>
</feature>
<name>A0A645FFR9_9ZZZZ</name>
<evidence type="ECO:0000256" key="2">
    <source>
        <dbReference type="ARBA" id="ARBA00022475"/>
    </source>
</evidence>
<feature type="transmembrane region" description="Helical" evidence="6">
    <location>
        <begin position="63"/>
        <end position="85"/>
    </location>
</feature>
<dbReference type="EMBL" id="VSSQ01057548">
    <property type="protein sequence ID" value="MPN11344.1"/>
    <property type="molecule type" value="Genomic_DNA"/>
</dbReference>
<keyword evidence="2" id="KW-1003">Cell membrane</keyword>
<organism evidence="7">
    <name type="scientific">bioreactor metagenome</name>
    <dbReference type="NCBI Taxonomy" id="1076179"/>
    <lineage>
        <taxon>unclassified sequences</taxon>
        <taxon>metagenomes</taxon>
        <taxon>ecological metagenomes</taxon>
    </lineage>
</organism>
<protein>
    <submittedName>
        <fullName evidence="7">Uncharacterized protein</fullName>
    </submittedName>
</protein>
<dbReference type="InterPro" id="IPR001851">
    <property type="entry name" value="ABC_transp_permease"/>
</dbReference>
<proteinExistence type="predicted"/>
<keyword evidence="3 6" id="KW-0812">Transmembrane</keyword>
<dbReference type="PANTHER" id="PTHR32196">
    <property type="entry name" value="ABC TRANSPORTER PERMEASE PROTEIN YPHD-RELATED-RELATED"/>
    <property type="match status" value="1"/>
</dbReference>
<evidence type="ECO:0000313" key="7">
    <source>
        <dbReference type="EMBL" id="MPN11344.1"/>
    </source>
</evidence>
<dbReference type="GO" id="GO:0022857">
    <property type="term" value="F:transmembrane transporter activity"/>
    <property type="evidence" value="ECO:0007669"/>
    <property type="project" value="InterPro"/>
</dbReference>
<feature type="transmembrane region" description="Helical" evidence="6">
    <location>
        <begin position="170"/>
        <end position="190"/>
    </location>
</feature>
<dbReference type="AlphaFoldDB" id="A0A645FFR9"/>
<dbReference type="Pfam" id="PF02653">
    <property type="entry name" value="BPD_transp_2"/>
    <property type="match status" value="1"/>
</dbReference>
<feature type="transmembrane region" description="Helical" evidence="6">
    <location>
        <begin position="91"/>
        <end position="115"/>
    </location>
</feature>
<feature type="transmembrane region" description="Helical" evidence="6">
    <location>
        <begin position="202"/>
        <end position="220"/>
    </location>
</feature>
<feature type="transmembrane region" description="Helical" evidence="6">
    <location>
        <begin position="32"/>
        <end position="51"/>
    </location>
</feature>
<comment type="subcellular location">
    <subcellularLocation>
        <location evidence="1">Cell membrane</location>
        <topology evidence="1">Multi-pass membrane protein</topology>
    </subcellularLocation>
</comment>
<accession>A0A645FFR9</accession>
<feature type="transmembrane region" description="Helical" evidence="6">
    <location>
        <begin position="146"/>
        <end position="164"/>
    </location>
</feature>
<gene>
    <name evidence="7" type="ORF">SDC9_158645</name>
</gene>
<dbReference type="GO" id="GO:0005886">
    <property type="term" value="C:plasma membrane"/>
    <property type="evidence" value="ECO:0007669"/>
    <property type="project" value="UniProtKB-SubCell"/>
</dbReference>
<evidence type="ECO:0000256" key="3">
    <source>
        <dbReference type="ARBA" id="ARBA00022692"/>
    </source>
</evidence>
<comment type="caution">
    <text evidence="7">The sequence shown here is derived from an EMBL/GenBank/DDBJ whole genome shotgun (WGS) entry which is preliminary data.</text>
</comment>
<dbReference type="PANTHER" id="PTHR32196:SF15">
    <property type="entry name" value="SUGAR ABC TRANSPORTER PERMEASE PROTEIN"/>
    <property type="match status" value="1"/>
</dbReference>
<keyword evidence="4 6" id="KW-1133">Transmembrane helix</keyword>
<evidence type="ECO:0000256" key="6">
    <source>
        <dbReference type="SAM" id="Phobius"/>
    </source>
</evidence>
<keyword evidence="5 6" id="KW-0472">Membrane</keyword>
<evidence type="ECO:0000256" key="5">
    <source>
        <dbReference type="ARBA" id="ARBA00023136"/>
    </source>
</evidence>
<evidence type="ECO:0000256" key="4">
    <source>
        <dbReference type="ARBA" id="ARBA00022989"/>
    </source>
</evidence>
<sequence>MKKELITLAVAVVVYGLTYIPAVEAFLSTDRLGLLDAVTGVALLSTAWNLYKLVRIKVGKKEVGGWQMPLIRLGLTVVLYALTYIPAIETILLAVNIPVTTYLCIVGLCVFNNILLKTRLGQNMRTVGQSRTVANAAGINVDGTRVIAMVLSTMLACWGQLIYLQNIGTFSTYGAHTQVGQFAIAALLVGGASVQKATNKQAILGVILFHTLFIVAPQAGKQLFNNAQLGEYFRVFVAYGVIAMALAMHAWKKVIKPKADTAAPAAAVRPPNPLLK</sequence>
<reference evidence="7" key="1">
    <citation type="submission" date="2019-08" db="EMBL/GenBank/DDBJ databases">
        <authorList>
            <person name="Kucharzyk K."/>
            <person name="Murdoch R.W."/>
            <person name="Higgins S."/>
            <person name="Loffler F."/>
        </authorList>
    </citation>
    <scope>NUCLEOTIDE SEQUENCE</scope>
</reference>